<evidence type="ECO:0000256" key="3">
    <source>
        <dbReference type="ARBA" id="ARBA00023015"/>
    </source>
</evidence>
<protein>
    <submittedName>
        <fullName evidence="7">DNA-binding transcriptional regulator, LysR family</fullName>
    </submittedName>
</protein>
<dbReference type="Pfam" id="PF00126">
    <property type="entry name" value="HTH_1"/>
    <property type="match status" value="1"/>
</dbReference>
<sequence length="306" mass="33790">MSQNDIDVLDLRLLRLFDAIHATRSITKAADALDLSQPTVSIGLGKLRRHFGDPLFVRTPDGMLATPLADGLIVAVRDALQALRQVSEWRNAFDAGTSSRSFVIAMTDASHITLLPELLSAAWEIAPSIRLDVTRIDDRLSAALQSGDVDLALGLIPSLENGFYQQKLFEQDWICLARQGHPQLTQGLSLRTYQAAAHIGIIYGTGQLLLEKALASHGIDRRIVLRLPGFLGLSSILADSDLIATLPRHIGTTLARLGGLAVHECPFAIDGFFVKQHWHARYHRDPANQWLRSLCARVFTRQAERK</sequence>
<dbReference type="PANTHER" id="PTHR30118">
    <property type="entry name" value="HTH-TYPE TRANSCRIPTIONAL REGULATOR LEUO-RELATED"/>
    <property type="match status" value="1"/>
</dbReference>
<dbReference type="Pfam" id="PF03466">
    <property type="entry name" value="LysR_substrate"/>
    <property type="match status" value="1"/>
</dbReference>
<dbReference type="SUPFAM" id="SSF53850">
    <property type="entry name" value="Periplasmic binding protein-like II"/>
    <property type="match status" value="1"/>
</dbReference>
<keyword evidence="4 7" id="KW-0238">DNA-binding</keyword>
<dbReference type="STRING" id="1036779.SAMN04515666_10638"/>
<dbReference type="GO" id="GO:0003700">
    <property type="term" value="F:DNA-binding transcription factor activity"/>
    <property type="evidence" value="ECO:0007669"/>
    <property type="project" value="InterPro"/>
</dbReference>
<dbReference type="RefSeq" id="WP_091837247.1">
    <property type="nucleotide sequence ID" value="NZ_FOAN01000006.1"/>
</dbReference>
<dbReference type="EMBL" id="FOAN01000006">
    <property type="protein sequence ID" value="SEL89714.1"/>
    <property type="molecule type" value="Genomic_DNA"/>
</dbReference>
<evidence type="ECO:0000259" key="6">
    <source>
        <dbReference type="PROSITE" id="PS50931"/>
    </source>
</evidence>
<dbReference type="SUPFAM" id="SSF46785">
    <property type="entry name" value="Winged helix' DNA-binding domain"/>
    <property type="match status" value="1"/>
</dbReference>
<dbReference type="Gene3D" id="1.10.10.10">
    <property type="entry name" value="Winged helix-like DNA-binding domain superfamily/Winged helix DNA-binding domain"/>
    <property type="match status" value="1"/>
</dbReference>
<dbReference type="PANTHER" id="PTHR30118:SF15">
    <property type="entry name" value="TRANSCRIPTIONAL REGULATORY PROTEIN"/>
    <property type="match status" value="1"/>
</dbReference>
<evidence type="ECO:0000256" key="1">
    <source>
        <dbReference type="ARBA" id="ARBA00009437"/>
    </source>
</evidence>
<keyword evidence="5" id="KW-0804">Transcription</keyword>
<evidence type="ECO:0000256" key="4">
    <source>
        <dbReference type="ARBA" id="ARBA00023125"/>
    </source>
</evidence>
<accession>A0A1H7TYV3</accession>
<dbReference type="InterPro" id="IPR000847">
    <property type="entry name" value="LysR_HTH_N"/>
</dbReference>
<dbReference type="AlphaFoldDB" id="A0A1H7TYV3"/>
<dbReference type="InterPro" id="IPR050389">
    <property type="entry name" value="LysR-type_TF"/>
</dbReference>
<evidence type="ECO:0000313" key="8">
    <source>
        <dbReference type="Proteomes" id="UP000199664"/>
    </source>
</evidence>
<keyword evidence="2" id="KW-0536">Nodulation</keyword>
<keyword evidence="8" id="KW-1185">Reference proteome</keyword>
<proteinExistence type="inferred from homology"/>
<dbReference type="OrthoDB" id="8339333at2"/>
<dbReference type="CDD" id="cd08459">
    <property type="entry name" value="PBP2_DntR_NahR_LinR_like"/>
    <property type="match status" value="1"/>
</dbReference>
<gene>
    <name evidence="7" type="ORF">SAMN04515666_10638</name>
</gene>
<evidence type="ECO:0000256" key="5">
    <source>
        <dbReference type="ARBA" id="ARBA00023163"/>
    </source>
</evidence>
<comment type="similarity">
    <text evidence="1">Belongs to the LysR transcriptional regulatory family.</text>
</comment>
<feature type="domain" description="HTH lysR-type" evidence="6">
    <location>
        <begin position="9"/>
        <end position="66"/>
    </location>
</feature>
<evidence type="ECO:0000256" key="2">
    <source>
        <dbReference type="ARBA" id="ARBA00022458"/>
    </source>
</evidence>
<dbReference type="PROSITE" id="PS50931">
    <property type="entry name" value="HTH_LYSR"/>
    <property type="match status" value="1"/>
</dbReference>
<evidence type="ECO:0000313" key="7">
    <source>
        <dbReference type="EMBL" id="SEL89714.1"/>
    </source>
</evidence>
<dbReference type="Gene3D" id="3.40.190.10">
    <property type="entry name" value="Periplasmic binding protein-like II"/>
    <property type="match status" value="2"/>
</dbReference>
<dbReference type="GO" id="GO:0003677">
    <property type="term" value="F:DNA binding"/>
    <property type="evidence" value="ECO:0007669"/>
    <property type="project" value="UniProtKB-KW"/>
</dbReference>
<organism evidence="7 8">
    <name type="scientific">Bosea lupini</name>
    <dbReference type="NCBI Taxonomy" id="1036779"/>
    <lineage>
        <taxon>Bacteria</taxon>
        <taxon>Pseudomonadati</taxon>
        <taxon>Pseudomonadota</taxon>
        <taxon>Alphaproteobacteria</taxon>
        <taxon>Hyphomicrobiales</taxon>
        <taxon>Boseaceae</taxon>
        <taxon>Bosea</taxon>
    </lineage>
</organism>
<dbReference type="InterPro" id="IPR036388">
    <property type="entry name" value="WH-like_DNA-bd_sf"/>
</dbReference>
<dbReference type="InterPro" id="IPR005119">
    <property type="entry name" value="LysR_subst-bd"/>
</dbReference>
<dbReference type="InterPro" id="IPR036390">
    <property type="entry name" value="WH_DNA-bd_sf"/>
</dbReference>
<dbReference type="PRINTS" id="PR00039">
    <property type="entry name" value="HTHLYSR"/>
</dbReference>
<reference evidence="8" key="1">
    <citation type="submission" date="2016-10" db="EMBL/GenBank/DDBJ databases">
        <authorList>
            <person name="Varghese N."/>
            <person name="Submissions S."/>
        </authorList>
    </citation>
    <scope>NUCLEOTIDE SEQUENCE [LARGE SCALE GENOMIC DNA]</scope>
    <source>
        <strain evidence="8">LMG 26383,CCUG 61248,R- 45681</strain>
    </source>
</reference>
<name>A0A1H7TYV3_9HYPH</name>
<dbReference type="Proteomes" id="UP000199664">
    <property type="component" value="Unassembled WGS sequence"/>
</dbReference>
<keyword evidence="3" id="KW-0805">Transcription regulation</keyword>